<dbReference type="Proteomes" id="UP000064967">
    <property type="component" value="Chromosome"/>
</dbReference>
<evidence type="ECO:0000313" key="1">
    <source>
        <dbReference type="EMBL" id="AKV01063.1"/>
    </source>
</evidence>
<sequence length="44" mass="4672">MIDLHGEPFRAPPGSIAGQNAPFAAWDLTACAGIKGSWAAWNFQ</sequence>
<reference evidence="1 2" key="1">
    <citation type="submission" date="2015-08" db="EMBL/GenBank/DDBJ databases">
        <authorList>
            <person name="Babu N.S."/>
            <person name="Beckwith C.J."/>
            <person name="Beseler K.G."/>
            <person name="Brison A."/>
            <person name="Carone J.V."/>
            <person name="Caskin T.P."/>
            <person name="Diamond M."/>
            <person name="Durham M.E."/>
            <person name="Foxe J.M."/>
            <person name="Go M."/>
            <person name="Henderson B.A."/>
            <person name="Jones I.B."/>
            <person name="McGettigan J.A."/>
            <person name="Micheletti S.J."/>
            <person name="Nasrallah M.E."/>
            <person name="Ortiz D."/>
            <person name="Piller C.R."/>
            <person name="Privatt S.R."/>
            <person name="Schneider S.L."/>
            <person name="Sharp S."/>
            <person name="Smith T.C."/>
            <person name="Stanton J.D."/>
            <person name="Ullery H.E."/>
            <person name="Wilson R.J."/>
            <person name="Serrano M.G."/>
            <person name="Buck G."/>
            <person name="Lee V."/>
            <person name="Wang Y."/>
            <person name="Carvalho R."/>
            <person name="Voegtly L."/>
            <person name="Shi R."/>
            <person name="Duckworth R."/>
            <person name="Johnson A."/>
            <person name="Loviza R."/>
            <person name="Walstead R."/>
            <person name="Shah Z."/>
            <person name="Kiflezghi M."/>
            <person name="Wade K."/>
            <person name="Ball S.L."/>
            <person name="Bradley K.W."/>
            <person name="Asai D.J."/>
            <person name="Bowman C.A."/>
            <person name="Russell D.A."/>
            <person name="Pope W.H."/>
            <person name="Jacobs-Sera D."/>
            <person name="Hendrix R.W."/>
            <person name="Hatfull G.F."/>
        </authorList>
    </citation>
    <scope>NUCLEOTIDE SEQUENCE [LARGE SCALE GENOMIC DNA]</scope>
    <source>
        <strain evidence="1 2">DSM 27648</strain>
    </source>
</reference>
<gene>
    <name evidence="1" type="ORF">AKJ09_07726</name>
</gene>
<evidence type="ECO:0000313" key="2">
    <source>
        <dbReference type="Proteomes" id="UP000064967"/>
    </source>
</evidence>
<dbReference type="KEGG" id="llu:AKJ09_07726"/>
<name>A0A0K1Q5P6_9BACT</name>
<dbReference type="AlphaFoldDB" id="A0A0K1Q5P6"/>
<protein>
    <submittedName>
        <fullName evidence="1">Uncharacterized protein</fullName>
    </submittedName>
</protein>
<dbReference type="EMBL" id="CP012333">
    <property type="protein sequence ID" value="AKV01063.1"/>
    <property type="molecule type" value="Genomic_DNA"/>
</dbReference>
<keyword evidence="2" id="KW-1185">Reference proteome</keyword>
<organism evidence="1 2">
    <name type="scientific">Labilithrix luteola</name>
    <dbReference type="NCBI Taxonomy" id="1391654"/>
    <lineage>
        <taxon>Bacteria</taxon>
        <taxon>Pseudomonadati</taxon>
        <taxon>Myxococcota</taxon>
        <taxon>Polyangia</taxon>
        <taxon>Polyangiales</taxon>
        <taxon>Labilitrichaceae</taxon>
        <taxon>Labilithrix</taxon>
    </lineage>
</organism>
<accession>A0A0K1Q5P6</accession>
<proteinExistence type="predicted"/>